<evidence type="ECO:0000259" key="1">
    <source>
        <dbReference type="Pfam" id="PF00534"/>
    </source>
</evidence>
<dbReference type="PANTHER" id="PTHR45947">
    <property type="entry name" value="SULFOQUINOVOSYL TRANSFERASE SQD2"/>
    <property type="match status" value="1"/>
</dbReference>
<dbReference type="InterPro" id="IPR050194">
    <property type="entry name" value="Glycosyltransferase_grp1"/>
</dbReference>
<dbReference type="InterPro" id="IPR028098">
    <property type="entry name" value="Glyco_trans_4-like_N"/>
</dbReference>
<evidence type="ECO:0008006" key="5">
    <source>
        <dbReference type="Google" id="ProtNLM"/>
    </source>
</evidence>
<dbReference type="Pfam" id="PF00534">
    <property type="entry name" value="Glycos_transf_1"/>
    <property type="match status" value="1"/>
</dbReference>
<name>A0A1F7HL71_9BACT</name>
<reference evidence="3 4" key="1">
    <citation type="journal article" date="2016" name="Nat. Commun.">
        <title>Thousands of microbial genomes shed light on interconnected biogeochemical processes in an aquifer system.</title>
        <authorList>
            <person name="Anantharaman K."/>
            <person name="Brown C.T."/>
            <person name="Hug L.A."/>
            <person name="Sharon I."/>
            <person name="Castelle C.J."/>
            <person name="Probst A.J."/>
            <person name="Thomas B.C."/>
            <person name="Singh A."/>
            <person name="Wilkins M.J."/>
            <person name="Karaoz U."/>
            <person name="Brodie E.L."/>
            <person name="Williams K.H."/>
            <person name="Hubbard S.S."/>
            <person name="Banfield J.F."/>
        </authorList>
    </citation>
    <scope>NUCLEOTIDE SEQUENCE [LARGE SCALE GENOMIC DNA]</scope>
</reference>
<dbReference type="CDD" id="cd03801">
    <property type="entry name" value="GT4_PimA-like"/>
    <property type="match status" value="1"/>
</dbReference>
<protein>
    <recommendedName>
        <fullName evidence="5">Glycosyl transferase family 1 domain-containing protein</fullName>
    </recommendedName>
</protein>
<accession>A0A1F7HL71</accession>
<dbReference type="Proteomes" id="UP000178098">
    <property type="component" value="Unassembled WGS sequence"/>
</dbReference>
<proteinExistence type="predicted"/>
<dbReference type="InterPro" id="IPR001296">
    <property type="entry name" value="Glyco_trans_1"/>
</dbReference>
<dbReference type="Pfam" id="PF13439">
    <property type="entry name" value="Glyco_transf_4"/>
    <property type="match status" value="1"/>
</dbReference>
<evidence type="ECO:0000313" key="4">
    <source>
        <dbReference type="Proteomes" id="UP000178098"/>
    </source>
</evidence>
<organism evidence="3 4">
    <name type="scientific">Candidatus Roizmanbacteria bacterium RIFCSPHIGHO2_02_FULL_43_11</name>
    <dbReference type="NCBI Taxonomy" id="1802043"/>
    <lineage>
        <taxon>Bacteria</taxon>
        <taxon>Candidatus Roizmaniibacteriota</taxon>
    </lineage>
</organism>
<gene>
    <name evidence="3" type="ORF">A3D08_01725</name>
</gene>
<evidence type="ECO:0000313" key="3">
    <source>
        <dbReference type="EMBL" id="OGK31951.1"/>
    </source>
</evidence>
<dbReference type="Gene3D" id="3.40.50.2000">
    <property type="entry name" value="Glycogen Phosphorylase B"/>
    <property type="match status" value="2"/>
</dbReference>
<feature type="domain" description="Glycosyl transferase family 1" evidence="1">
    <location>
        <begin position="194"/>
        <end position="347"/>
    </location>
</feature>
<dbReference type="AlphaFoldDB" id="A0A1F7HL71"/>
<evidence type="ECO:0000259" key="2">
    <source>
        <dbReference type="Pfam" id="PF13439"/>
    </source>
</evidence>
<feature type="domain" description="Glycosyltransferase subfamily 4-like N-terminal" evidence="2">
    <location>
        <begin position="15"/>
        <end position="181"/>
    </location>
</feature>
<dbReference type="GO" id="GO:0016757">
    <property type="term" value="F:glycosyltransferase activity"/>
    <property type="evidence" value="ECO:0007669"/>
    <property type="project" value="InterPro"/>
</dbReference>
<dbReference type="EMBL" id="MFZT01000004">
    <property type="protein sequence ID" value="OGK31951.1"/>
    <property type="molecule type" value="Genomic_DNA"/>
</dbReference>
<comment type="caution">
    <text evidence="3">The sequence shown here is derived from an EMBL/GenBank/DDBJ whole genome shotgun (WGS) entry which is preliminary data.</text>
</comment>
<dbReference type="PANTHER" id="PTHR45947:SF3">
    <property type="entry name" value="SULFOQUINOVOSYL TRANSFERASE SQD2"/>
    <property type="match status" value="1"/>
</dbReference>
<dbReference type="SUPFAM" id="SSF53756">
    <property type="entry name" value="UDP-Glycosyltransferase/glycogen phosphorylase"/>
    <property type="match status" value="1"/>
</dbReference>
<sequence length="398" mass="45454">MKKVLFICSVYKPNVGGVETAIDELAKFYVEQGLQVTILTKRFPFNLPDYEEIDHIPVVRIDRPKTFKDYDKTWRALAAYKDVITSDIIHVMGVRRPMTYIALMLGKLWKVPVIINFSGGDIFDKNDAESMRIWEEGKDITPQSIQQADFYIAFSKDIAEQAHACIPDLPDIAVVYAGIYTKNIKYVRRFEALRPYLLSVRRLYYAKGLDILISAFARVQKKHPKFDLYIVGDGPEMDNLKKQTQALGFEDEVKFMGTQPLETVYALMKGSVAHICPSRSEGGGTVNIEAQAAGTIAIGSTAGGIPEYIADNETGLLFQSEDVFDLTKKLLAIIEDETLRERLVQTALHRIDTFDWNHVARQYLDMYTKARATYNNRSLVPWKDNVIENWQELQDIWM</sequence>